<dbReference type="AlphaFoldDB" id="A0A6J7JP99"/>
<organism evidence="1">
    <name type="scientific">freshwater metagenome</name>
    <dbReference type="NCBI Taxonomy" id="449393"/>
    <lineage>
        <taxon>unclassified sequences</taxon>
        <taxon>metagenomes</taxon>
        <taxon>ecological metagenomes</taxon>
    </lineage>
</organism>
<evidence type="ECO:0000313" key="1">
    <source>
        <dbReference type="EMBL" id="CAB4944833.1"/>
    </source>
</evidence>
<gene>
    <name evidence="1" type="ORF">UFOPK3773_01064</name>
</gene>
<proteinExistence type="predicted"/>
<sequence length="109" mass="11762">MNSDGMFRRLNDHLDDAASDEAPLTMSDILDLPDDQRGLARHVMRSLTPLTPDEAAAELDISTDDVMKIVGELSIKGILTIVDGKLKVASLARTTIQSPGGLWGKLGDF</sequence>
<name>A0A6J7JP99_9ZZZZ</name>
<accession>A0A6J7JP99</accession>
<reference evidence="1" key="1">
    <citation type="submission" date="2020-05" db="EMBL/GenBank/DDBJ databases">
        <authorList>
            <person name="Chiriac C."/>
            <person name="Salcher M."/>
            <person name="Ghai R."/>
            <person name="Kavagutti S V."/>
        </authorList>
    </citation>
    <scope>NUCLEOTIDE SEQUENCE</scope>
</reference>
<protein>
    <submittedName>
        <fullName evidence="1">Unannotated protein</fullName>
    </submittedName>
</protein>
<dbReference type="EMBL" id="CAFBNF010000108">
    <property type="protein sequence ID" value="CAB4944833.1"/>
    <property type="molecule type" value="Genomic_DNA"/>
</dbReference>